<dbReference type="InterPro" id="IPR001611">
    <property type="entry name" value="Leu-rich_rpt"/>
</dbReference>
<evidence type="ECO:0000256" key="5">
    <source>
        <dbReference type="ARBA" id="ARBA00023273"/>
    </source>
</evidence>
<reference evidence="6" key="1">
    <citation type="submission" date="2013-10" db="EMBL/GenBank/DDBJ databases">
        <title>Genomic analysis of the causative agents of coccidiosis in chickens.</title>
        <authorList>
            <person name="Reid A.J."/>
            <person name="Blake D."/>
            <person name="Billington K."/>
            <person name="Browne H."/>
            <person name="Dunn M."/>
            <person name="Hung S."/>
            <person name="Kawahara F."/>
            <person name="Miranda-Saavedra D."/>
            <person name="Mourier T."/>
            <person name="Nagra H."/>
            <person name="Otto T.D."/>
            <person name="Rawlings N."/>
            <person name="Sanchez A."/>
            <person name="Sanders M."/>
            <person name="Subramaniam C."/>
            <person name="Tay Y."/>
            <person name="Dear P."/>
            <person name="Doerig C."/>
            <person name="Gruber A."/>
            <person name="Parkinson J."/>
            <person name="Shirley M."/>
            <person name="Wan K.L."/>
            <person name="Berriman M."/>
            <person name="Tomley F."/>
            <person name="Pain A."/>
        </authorList>
    </citation>
    <scope>NUCLEOTIDE SEQUENCE</scope>
    <source>
        <strain evidence="6">Houghton</strain>
    </source>
</reference>
<dbReference type="RefSeq" id="XP_013248080.1">
    <property type="nucleotide sequence ID" value="XM_013392626.1"/>
</dbReference>
<proteinExistence type="predicted"/>
<keyword evidence="2" id="KW-0433">Leucine-rich repeat</keyword>
<dbReference type="InterPro" id="IPR032675">
    <property type="entry name" value="LRR_dom_sf"/>
</dbReference>
<evidence type="ECO:0000256" key="2">
    <source>
        <dbReference type="ARBA" id="ARBA00022614"/>
    </source>
</evidence>
<dbReference type="OMA" id="YFITEMS"/>
<dbReference type="PROSITE" id="PS51450">
    <property type="entry name" value="LRR"/>
    <property type="match status" value="2"/>
</dbReference>
<evidence type="ECO:0000256" key="3">
    <source>
        <dbReference type="ARBA" id="ARBA00022737"/>
    </source>
</evidence>
<evidence type="ECO:0000313" key="6">
    <source>
        <dbReference type="EMBL" id="CDI82561.1"/>
    </source>
</evidence>
<keyword evidence="4" id="KW-0969">Cilium</keyword>
<dbReference type="OrthoDB" id="1904536at2759"/>
<feature type="non-terminal residue" evidence="6">
    <location>
        <position position="1"/>
    </location>
</feature>
<dbReference type="SUPFAM" id="SSF52058">
    <property type="entry name" value="L domain-like"/>
    <property type="match status" value="1"/>
</dbReference>
<dbReference type="PANTHER" id="PTHR45973:SF9">
    <property type="entry name" value="LEUCINE-RICH REPEAT-CONTAINING PROTEIN 46"/>
    <property type="match status" value="1"/>
</dbReference>
<dbReference type="Gene3D" id="3.80.10.10">
    <property type="entry name" value="Ribonuclease Inhibitor"/>
    <property type="match status" value="1"/>
</dbReference>
<dbReference type="GeneID" id="25274765"/>
<comment type="subcellular location">
    <subcellularLocation>
        <location evidence="1">Cell projection</location>
        <location evidence="1">Cilium</location>
    </subcellularLocation>
</comment>
<keyword evidence="3" id="KW-0677">Repeat</keyword>
<protein>
    <submittedName>
        <fullName evidence="6">Leucine rich repeat protein, putative</fullName>
    </submittedName>
</protein>
<feature type="non-terminal residue" evidence="6">
    <location>
        <position position="182"/>
    </location>
</feature>
<reference evidence="6" key="2">
    <citation type="submission" date="2013-10" db="EMBL/GenBank/DDBJ databases">
        <authorList>
            <person name="Aslett M."/>
        </authorList>
    </citation>
    <scope>NUCLEOTIDE SEQUENCE</scope>
    <source>
        <strain evidence="6">Houghton</strain>
    </source>
</reference>
<accession>U6GQR0</accession>
<gene>
    <name evidence="6" type="ORF">EAH_00066950</name>
</gene>
<dbReference type="InterPro" id="IPR050576">
    <property type="entry name" value="Cilia_flagella_integrity"/>
</dbReference>
<dbReference type="Proteomes" id="UP000018050">
    <property type="component" value="Unassembled WGS sequence"/>
</dbReference>
<evidence type="ECO:0000256" key="1">
    <source>
        <dbReference type="ARBA" id="ARBA00004138"/>
    </source>
</evidence>
<organism evidence="6 7">
    <name type="scientific">Eimeria acervulina</name>
    <name type="common">Coccidian parasite</name>
    <dbReference type="NCBI Taxonomy" id="5801"/>
    <lineage>
        <taxon>Eukaryota</taxon>
        <taxon>Sar</taxon>
        <taxon>Alveolata</taxon>
        <taxon>Apicomplexa</taxon>
        <taxon>Conoidasida</taxon>
        <taxon>Coccidia</taxon>
        <taxon>Eucoccidiorida</taxon>
        <taxon>Eimeriorina</taxon>
        <taxon>Eimeriidae</taxon>
        <taxon>Eimeria</taxon>
    </lineage>
</organism>
<dbReference type="Pfam" id="PF12799">
    <property type="entry name" value="LRR_4"/>
    <property type="match status" value="1"/>
</dbReference>
<dbReference type="VEuPathDB" id="ToxoDB:EAH_00066950"/>
<evidence type="ECO:0000313" key="7">
    <source>
        <dbReference type="Proteomes" id="UP000018050"/>
    </source>
</evidence>
<sequence length="182" mass="20790">ITKIEGLDNCTSLRTLCLNENCIREVAGLSALRDLRVLNLSNNFISDLSGLDGCCPLLEVLHLAANQLSDESAAVLAKFNYLSVLDISSNKFAAEETIDLLQQIQTLKVLYIHRNPLVSRMQNYRRKLIMKLQHLSFLDEHPVKDEDRLIAAAFFEGGLQKEKEEREKINKQKHDKRLQCIR</sequence>
<name>U6GQR0_EIMAC</name>
<dbReference type="PANTHER" id="PTHR45973">
    <property type="entry name" value="PROTEIN PHOSPHATASE 1 REGULATORY SUBUNIT SDS22-RELATED"/>
    <property type="match status" value="1"/>
</dbReference>
<dbReference type="EMBL" id="HG672538">
    <property type="protein sequence ID" value="CDI82561.1"/>
    <property type="molecule type" value="Genomic_DNA"/>
</dbReference>
<keyword evidence="5" id="KW-0966">Cell projection</keyword>
<evidence type="ECO:0000256" key="4">
    <source>
        <dbReference type="ARBA" id="ARBA00023069"/>
    </source>
</evidence>
<dbReference type="AlphaFoldDB" id="U6GQR0"/>
<dbReference type="InterPro" id="IPR025875">
    <property type="entry name" value="Leu-rich_rpt_4"/>
</dbReference>
<keyword evidence="7" id="KW-1185">Reference proteome</keyword>